<evidence type="ECO:0000256" key="4">
    <source>
        <dbReference type="ARBA" id="ARBA00022801"/>
    </source>
</evidence>
<dbReference type="OrthoDB" id="9763659at2"/>
<dbReference type="CDD" id="cd17933">
    <property type="entry name" value="DEXSc_RecD-like"/>
    <property type="match status" value="1"/>
</dbReference>
<comment type="function">
    <text evidence="11">A helicase/nuclease that prepares dsDNA breaks (DSB) for recombinational DNA repair. Binds to DSBs and unwinds DNA via a highly rapid and processive ATP-dependent bidirectional helicase activity. Unwinds dsDNA until it encounters a Chi (crossover hotspot instigator) sequence from the 3' direction. Cuts ssDNA a few nucleotides 3' to the Chi site. The properties and activities of the enzyme are changed at Chi. The Chi-altered holoenzyme produces a long 3'-ssDNA overhang and facilitates RecA-binding to the ssDNA for homologous DNA recombination and repair. Holoenzyme degrades any linearized DNA that is unable to undergo homologous recombination. In the holoenzyme this subunit has ssDNA-dependent ATPase and 5'-3' helicase activity. When added to pre-assembled RecBC greatly stimulates nuclease activity and augments holoenzyme processivity. Negatively regulates the RecA-loading ability of RecBCD.</text>
</comment>
<evidence type="ECO:0000256" key="6">
    <source>
        <dbReference type="ARBA" id="ARBA00022839"/>
    </source>
</evidence>
<comment type="subunit">
    <text evidence="11">Heterotrimer of RecB, RecC and RecD. All subunits contribute to DNA-binding.</text>
</comment>
<reference evidence="13 14" key="1">
    <citation type="submission" date="2017-07" db="EMBL/GenBank/DDBJ databases">
        <title>Draft whole genome sequences of clinical Proprionibacteriaceae strains.</title>
        <authorList>
            <person name="Bernier A.-M."/>
            <person name="Bernard K."/>
            <person name="Domingo M.-C."/>
        </authorList>
    </citation>
    <scope>NUCLEOTIDE SEQUENCE [LARGE SCALE GENOMIC DNA]</scope>
    <source>
        <strain evidence="13 14">NML 130396</strain>
    </source>
</reference>
<keyword evidence="6 11" id="KW-0269">Exonuclease</keyword>
<dbReference type="EC" id="5.6.2.3" evidence="11"/>
<keyword evidence="10 11" id="KW-0413">Isomerase</keyword>
<dbReference type="GO" id="GO:0043139">
    <property type="term" value="F:5'-3' DNA helicase activity"/>
    <property type="evidence" value="ECO:0007669"/>
    <property type="project" value="UniProtKB-UniRule"/>
</dbReference>
<evidence type="ECO:0000256" key="11">
    <source>
        <dbReference type="HAMAP-Rule" id="MF_01487"/>
    </source>
</evidence>
<dbReference type="GO" id="GO:0009338">
    <property type="term" value="C:exodeoxyribonuclease V complex"/>
    <property type="evidence" value="ECO:0007669"/>
    <property type="project" value="InterPro"/>
</dbReference>
<dbReference type="Pfam" id="PF13538">
    <property type="entry name" value="UvrD_C_2"/>
    <property type="match status" value="1"/>
</dbReference>
<dbReference type="NCBIfam" id="TIGR01447">
    <property type="entry name" value="recD"/>
    <property type="match status" value="1"/>
</dbReference>
<accession>A0A255H087</accession>
<dbReference type="SMART" id="SM00382">
    <property type="entry name" value="AAA"/>
    <property type="match status" value="1"/>
</dbReference>
<comment type="similarity">
    <text evidence="11">Belongs to the RecD family.</text>
</comment>
<evidence type="ECO:0000256" key="10">
    <source>
        <dbReference type="ARBA" id="ARBA00023235"/>
    </source>
</evidence>
<dbReference type="InterPro" id="IPR050534">
    <property type="entry name" value="Coronavir_polyprotein_1ab"/>
</dbReference>
<name>A0A255H087_9ACTN</name>
<dbReference type="GO" id="GO:0003677">
    <property type="term" value="F:DNA binding"/>
    <property type="evidence" value="ECO:0007669"/>
    <property type="project" value="UniProtKB-UniRule"/>
</dbReference>
<dbReference type="Gene3D" id="1.10.10.1020">
    <property type="entry name" value="RecBCD complex, subunit RecD, N-terminal domain"/>
    <property type="match status" value="1"/>
</dbReference>
<organism evidence="13 14">
    <name type="scientific">Enemella dayhoffiae</name>
    <dbReference type="NCBI Taxonomy" id="2016507"/>
    <lineage>
        <taxon>Bacteria</taxon>
        <taxon>Bacillati</taxon>
        <taxon>Actinomycetota</taxon>
        <taxon>Actinomycetes</taxon>
        <taxon>Propionibacteriales</taxon>
        <taxon>Propionibacteriaceae</taxon>
        <taxon>Enemella</taxon>
    </lineage>
</organism>
<dbReference type="CDD" id="cd18809">
    <property type="entry name" value="SF1_C_RecD"/>
    <property type="match status" value="1"/>
</dbReference>
<evidence type="ECO:0000256" key="9">
    <source>
        <dbReference type="ARBA" id="ARBA00023204"/>
    </source>
</evidence>
<dbReference type="InterPro" id="IPR027417">
    <property type="entry name" value="P-loop_NTPase"/>
</dbReference>
<evidence type="ECO:0000256" key="2">
    <source>
        <dbReference type="ARBA" id="ARBA00022741"/>
    </source>
</evidence>
<dbReference type="InterPro" id="IPR049550">
    <property type="entry name" value="RecD_N"/>
</dbReference>
<dbReference type="Pfam" id="PF21185">
    <property type="entry name" value="RecD_N"/>
    <property type="match status" value="1"/>
</dbReference>
<dbReference type="PANTHER" id="PTHR43788">
    <property type="entry name" value="DNA2/NAM7 HELICASE FAMILY MEMBER"/>
    <property type="match status" value="1"/>
</dbReference>
<evidence type="ECO:0000256" key="5">
    <source>
        <dbReference type="ARBA" id="ARBA00022806"/>
    </source>
</evidence>
<evidence type="ECO:0000256" key="8">
    <source>
        <dbReference type="ARBA" id="ARBA00023125"/>
    </source>
</evidence>
<sequence length="613" mass="65056">MTSDLLDSFTESGLLGPADVHTATLLGELWAEPDERVRLAAALAVRALRAGSVCVEVPRLAEIVLDAEDAPDTADLPWPDPQAWLAALTTSELVQVGTAPSPGGDQTRPLRLVGDLLYLERYWLQEEAVRGELLARSGASEPPVPPERLSRLLDELFDGAGLAADEPDQQRLAATMAALTPLTVIAGGPGTGKTTTVARVLGLLATISPTPPSIALAAPTGKAAARLEEAVRGALGDLGGGWPERVGTVRARTLHKLLGWLPGQRTRFRHDRDNPLPYDIVVVDELSMVSLTLMARLLEALRPQARVVLVGDPDQLTSVEAGAVLADITRAPLPVGEPLADRLAELAPPGRPAATPTSGQVVTLQHTWRFDGGIDTLARAIRAGDDEAALTVLRSSAQELSFTEADLGQPGADSLESLRRKAVSAGRGLHAAALAGDVDGSLRALDQHRVLCAHRRGPFGVAHWERQVEQWLREALPGYGVEGDWYPGLPLMVTANDPDAGLYNGDTGVLVNTAHGLRAAFARGGEPMLFSTIQLDAVVPVHAMTVHKSQGSQFQALSLVLPPPESPLLTRELLYTAVTRASAHVEVIGQADSVRRAIQRPANRASGLGQRWS</sequence>
<evidence type="ECO:0000256" key="7">
    <source>
        <dbReference type="ARBA" id="ARBA00022840"/>
    </source>
</evidence>
<dbReference type="SUPFAM" id="SSF52540">
    <property type="entry name" value="P-loop containing nucleoside triphosphate hydrolases"/>
    <property type="match status" value="2"/>
</dbReference>
<evidence type="ECO:0000256" key="3">
    <source>
        <dbReference type="ARBA" id="ARBA00022763"/>
    </source>
</evidence>
<comment type="catalytic activity">
    <reaction evidence="11">
        <text>ATP + H2O = ADP + phosphate + H(+)</text>
        <dbReference type="Rhea" id="RHEA:13065"/>
        <dbReference type="ChEBI" id="CHEBI:15377"/>
        <dbReference type="ChEBI" id="CHEBI:15378"/>
        <dbReference type="ChEBI" id="CHEBI:30616"/>
        <dbReference type="ChEBI" id="CHEBI:43474"/>
        <dbReference type="ChEBI" id="CHEBI:456216"/>
        <dbReference type="EC" id="5.6.2.3"/>
    </reaction>
</comment>
<dbReference type="GO" id="GO:0008854">
    <property type="term" value="F:exodeoxyribonuclease V activity"/>
    <property type="evidence" value="ECO:0007669"/>
    <property type="project" value="InterPro"/>
</dbReference>
<keyword evidence="1 11" id="KW-0540">Nuclease</keyword>
<evidence type="ECO:0000313" key="13">
    <source>
        <dbReference type="EMBL" id="OYO19384.1"/>
    </source>
</evidence>
<dbReference type="GO" id="GO:0016887">
    <property type="term" value="F:ATP hydrolysis activity"/>
    <property type="evidence" value="ECO:0007669"/>
    <property type="project" value="RHEA"/>
</dbReference>
<keyword evidence="2 11" id="KW-0547">Nucleotide-binding</keyword>
<dbReference type="PANTHER" id="PTHR43788:SF6">
    <property type="entry name" value="DNA HELICASE B"/>
    <property type="match status" value="1"/>
</dbReference>
<dbReference type="EMBL" id="NMVQ01000034">
    <property type="protein sequence ID" value="OYO19384.1"/>
    <property type="molecule type" value="Genomic_DNA"/>
</dbReference>
<gene>
    <name evidence="11 13" type="primary">recD</name>
    <name evidence="13" type="ORF">CGZ93_13570</name>
</gene>
<dbReference type="Pfam" id="PF13245">
    <property type="entry name" value="AAA_19"/>
    <property type="match status" value="1"/>
</dbReference>
<evidence type="ECO:0000313" key="14">
    <source>
        <dbReference type="Proteomes" id="UP000216311"/>
    </source>
</evidence>
<feature type="binding site" evidence="11">
    <location>
        <begin position="187"/>
        <end position="194"/>
    </location>
    <ligand>
        <name>ATP</name>
        <dbReference type="ChEBI" id="CHEBI:30616"/>
    </ligand>
</feature>
<evidence type="ECO:0000259" key="12">
    <source>
        <dbReference type="SMART" id="SM00382"/>
    </source>
</evidence>
<dbReference type="GO" id="GO:0005524">
    <property type="term" value="F:ATP binding"/>
    <property type="evidence" value="ECO:0007669"/>
    <property type="project" value="UniProtKB-UniRule"/>
</dbReference>
<keyword evidence="4 11" id="KW-0378">Hydrolase</keyword>
<comment type="caution">
    <text evidence="13">The sequence shown here is derived from an EMBL/GenBank/DDBJ whole genome shotgun (WGS) entry which is preliminary data.</text>
</comment>
<dbReference type="InterPro" id="IPR027785">
    <property type="entry name" value="UvrD-like_helicase_C"/>
</dbReference>
<keyword evidence="9 11" id="KW-0234">DNA repair</keyword>
<feature type="domain" description="AAA+ ATPase" evidence="12">
    <location>
        <begin position="179"/>
        <end position="339"/>
    </location>
</feature>
<dbReference type="GO" id="GO:0017116">
    <property type="term" value="F:single-stranded DNA helicase activity"/>
    <property type="evidence" value="ECO:0007669"/>
    <property type="project" value="TreeGrafter"/>
</dbReference>
<dbReference type="HAMAP" id="MF_01487">
    <property type="entry name" value="RecD"/>
    <property type="match status" value="1"/>
</dbReference>
<comment type="miscellaneous">
    <text evidence="11">In the RecBCD complex, RecB has a slow 3'-5' helicase, an exonuclease activity and loads RecA onto ssDNA, RecD has a fast 5'-3' helicase activity, while RecC stimulates the ATPase and processivity of the RecB helicase and contributes to recognition of the Chi site.</text>
</comment>
<evidence type="ECO:0000256" key="1">
    <source>
        <dbReference type="ARBA" id="ARBA00022722"/>
    </source>
</evidence>
<dbReference type="InterPro" id="IPR003593">
    <property type="entry name" value="AAA+_ATPase"/>
</dbReference>
<keyword evidence="3 11" id="KW-0227">DNA damage</keyword>
<dbReference type="Gene3D" id="3.40.50.300">
    <property type="entry name" value="P-loop containing nucleotide triphosphate hydrolases"/>
    <property type="match status" value="3"/>
</dbReference>
<dbReference type="AlphaFoldDB" id="A0A255H087"/>
<protein>
    <recommendedName>
        <fullName evidence="11">RecBCD enzyme subunit RecD</fullName>
        <ecNumber evidence="11">5.6.2.3</ecNumber>
    </recommendedName>
    <alternativeName>
        <fullName evidence="11">DNA 5'-3' helicase subunit RecD</fullName>
    </alternativeName>
    <alternativeName>
        <fullName evidence="11">Exonuclease V subunit RecD</fullName>
        <shortName evidence="11">ExoV subunit RecD</shortName>
    </alternativeName>
    <alternativeName>
        <fullName evidence="11">Helicase/nuclease RecBCD subunit RecD</fullName>
    </alternativeName>
</protein>
<keyword evidence="14" id="KW-1185">Reference proteome</keyword>
<keyword evidence="7 11" id="KW-0067">ATP-binding</keyword>
<keyword evidence="8 11" id="KW-0238">DNA-binding</keyword>
<dbReference type="Proteomes" id="UP000216311">
    <property type="component" value="Unassembled WGS sequence"/>
</dbReference>
<dbReference type="RefSeq" id="WP_094364677.1">
    <property type="nucleotide sequence ID" value="NZ_NMVQ01000034.1"/>
</dbReference>
<dbReference type="GO" id="GO:0000724">
    <property type="term" value="P:double-strand break repair via homologous recombination"/>
    <property type="evidence" value="ECO:0007669"/>
    <property type="project" value="UniProtKB-UniRule"/>
</dbReference>
<proteinExistence type="inferred from homology"/>
<dbReference type="InterPro" id="IPR041851">
    <property type="entry name" value="RecD_N_sf"/>
</dbReference>
<keyword evidence="5 11" id="KW-0347">Helicase</keyword>
<dbReference type="InterPro" id="IPR006344">
    <property type="entry name" value="RecD"/>
</dbReference>